<dbReference type="InterPro" id="IPR032675">
    <property type="entry name" value="LRR_dom_sf"/>
</dbReference>
<dbReference type="Proteomes" id="UP001141327">
    <property type="component" value="Unassembled WGS sequence"/>
</dbReference>
<dbReference type="SUPFAM" id="SSF52058">
    <property type="entry name" value="L domain-like"/>
    <property type="match status" value="1"/>
</dbReference>
<organism evidence="1 2">
    <name type="scientific">Paratrimastix pyriformis</name>
    <dbReference type="NCBI Taxonomy" id="342808"/>
    <lineage>
        <taxon>Eukaryota</taxon>
        <taxon>Metamonada</taxon>
        <taxon>Preaxostyla</taxon>
        <taxon>Paratrimastigidae</taxon>
        <taxon>Paratrimastix</taxon>
    </lineage>
</organism>
<evidence type="ECO:0008006" key="3">
    <source>
        <dbReference type="Google" id="ProtNLM"/>
    </source>
</evidence>
<proteinExistence type="predicted"/>
<evidence type="ECO:0000313" key="1">
    <source>
        <dbReference type="EMBL" id="KAJ4455670.1"/>
    </source>
</evidence>
<reference evidence="1" key="1">
    <citation type="journal article" date="2022" name="bioRxiv">
        <title>Genomics of Preaxostyla Flagellates Illuminates Evolutionary Transitions and the Path Towards Mitochondrial Loss.</title>
        <authorList>
            <person name="Novak L.V.F."/>
            <person name="Treitli S.C."/>
            <person name="Pyrih J."/>
            <person name="Halakuc P."/>
            <person name="Pipaliya S.V."/>
            <person name="Vacek V."/>
            <person name="Brzon O."/>
            <person name="Soukal P."/>
            <person name="Eme L."/>
            <person name="Dacks J.B."/>
            <person name="Karnkowska A."/>
            <person name="Elias M."/>
            <person name="Hampl V."/>
        </authorList>
    </citation>
    <scope>NUCLEOTIDE SEQUENCE</scope>
    <source>
        <strain evidence="1">RCP-MX</strain>
    </source>
</reference>
<evidence type="ECO:0000313" key="2">
    <source>
        <dbReference type="Proteomes" id="UP001141327"/>
    </source>
</evidence>
<comment type="caution">
    <text evidence="1">The sequence shown here is derived from an EMBL/GenBank/DDBJ whole genome shotgun (WGS) entry which is preliminary data.</text>
</comment>
<dbReference type="EMBL" id="JAPMOS010000097">
    <property type="protein sequence ID" value="KAJ4455670.1"/>
    <property type="molecule type" value="Genomic_DNA"/>
</dbReference>
<accession>A0ABQ8UFU0</accession>
<gene>
    <name evidence="1" type="ORF">PAPYR_9320</name>
</gene>
<name>A0ABQ8UFU0_9EUKA</name>
<keyword evidence="2" id="KW-1185">Reference proteome</keyword>
<protein>
    <recommendedName>
        <fullName evidence="3">F-box domain-containing protein</fullName>
    </recommendedName>
</protein>
<dbReference type="SUPFAM" id="SSF52047">
    <property type="entry name" value="RNI-like"/>
    <property type="match status" value="1"/>
</dbReference>
<dbReference type="Gene3D" id="3.80.10.10">
    <property type="entry name" value="Ribonuclease Inhibitor"/>
    <property type="match status" value="1"/>
</dbReference>
<sequence>MFESLPIDLLQIIVEMSDWPLETYCQFRGLSRSLRTRIRGMLHDMDFECPRDDLNDPSTPNSQRYAPVLRPDTLAALLSPCQNTLRSLALPSGRSLTGCGREEASFAGWVDAAFGGGLGGTLRSLTIRSLDGLSSGALRRMLGHLPGLEHFSVDFHLPDDGAPGEVLTMLCPACPRLRTLDFGAGVFFDEPLLCGPLAHLEELVGLSLKGIPVDMASLNAVLPRLAQLRALAVTCVASAAGSRLDFAQLPHPDRLRALVFSAAPPENAALLTGLEDLENPGAGPAVYARNATSLRRVVTSTFRQTATVLALPGLVDYKGHYASLSPDVWSTLERADISGIPSVFSLAAPALRHLKIIDQYGFRPGVLIQLDCPRLESLKLPSFQPEAIELKCPELGCVKLGLLSQMAALKTAPLAHLRVLEISETSPADWPDRMAGFLALAPNLTTVIGIKCPWPQLADLCSGVLLPRLSRLTATALREDTPIPPIRCGPALRVLDLRHSGIPPEKQQPAGAGDGLRIVGPALIRLSVHAGWMPVLTIDAPRLRSCRLTTVNGFPHPAGLRLSTPNLTALDCDCHSDGDVESLCSVLPGLPALTQLGLLLAAGTSIVDMTQVLKTAPDQVLVDLTLASGESDRTPLRLGALPAQVRSLSVLGGQQSELRLDEAPGLETLDVSCPSLTLPLGSRCPNLVRVTGHGPETAAFPDAMPGCRIRYRH</sequence>